<dbReference type="Pfam" id="PF06248">
    <property type="entry name" value="Zw10_N"/>
    <property type="match status" value="1"/>
</dbReference>
<dbReference type="GO" id="GO:0007094">
    <property type="term" value="P:mitotic spindle assembly checkpoint signaling"/>
    <property type="evidence" value="ECO:0007669"/>
    <property type="project" value="TreeGrafter"/>
</dbReference>
<protein>
    <submittedName>
        <fullName evidence="4">Uncharacterized protein</fullName>
    </submittedName>
</protein>
<evidence type="ECO:0000313" key="5">
    <source>
        <dbReference type="Proteomes" id="UP000694388"/>
    </source>
</evidence>
<dbReference type="GO" id="GO:0005634">
    <property type="term" value="C:nucleus"/>
    <property type="evidence" value="ECO:0007669"/>
    <property type="project" value="InterPro"/>
</dbReference>
<accession>A0A8C4R358</accession>
<dbReference type="GeneTree" id="ENSGT00390000016427"/>
<dbReference type="Ensembl" id="ENSEBUT00000023590.1">
    <property type="protein sequence ID" value="ENSEBUP00000023013.1"/>
    <property type="gene ID" value="ENSEBUG00000014181.1"/>
</dbReference>
<feature type="domain" description="Centromere/kinetochore protein zw10 middle" evidence="3">
    <location>
        <begin position="319"/>
        <end position="493"/>
    </location>
</feature>
<dbReference type="PANTHER" id="PTHR12205">
    <property type="entry name" value="CENTROMERE/KINETOCHORE PROTEIN ZW10"/>
    <property type="match status" value="1"/>
</dbReference>
<evidence type="ECO:0000259" key="2">
    <source>
        <dbReference type="Pfam" id="PF06248"/>
    </source>
</evidence>
<dbReference type="InterPro" id="IPR048344">
    <property type="entry name" value="Zw10_middle"/>
</dbReference>
<dbReference type="GO" id="GO:1990423">
    <property type="term" value="C:RZZ complex"/>
    <property type="evidence" value="ECO:0007669"/>
    <property type="project" value="TreeGrafter"/>
</dbReference>
<feature type="coiled-coil region" evidence="1">
    <location>
        <begin position="56"/>
        <end position="83"/>
    </location>
</feature>
<dbReference type="GO" id="GO:0006888">
    <property type="term" value="P:endoplasmic reticulum to Golgi vesicle-mediated transport"/>
    <property type="evidence" value="ECO:0007669"/>
    <property type="project" value="TreeGrafter"/>
</dbReference>
<evidence type="ECO:0000259" key="3">
    <source>
        <dbReference type="Pfam" id="PF20665"/>
    </source>
</evidence>
<keyword evidence="5" id="KW-1185">Reference proteome</keyword>
<sequence length="554" mass="61298">MTSLVTEVLALSGRLEKEDLATKIANFSRKMFDVKSDLYKAIYTKYEEFLPTLASAENLSDRFNELSEEVDDVKRRLDGQVRQEATSAVAEFSELSQQLELADATLITLQQLHQVDHALESSQDALGAAHYVEAIKHLLSGETALSKVQERGGAELSVLRPLHEKLHTQRENVAHHLDVAWASTVIWNLPGKDCEDVSSSQKTELTVCMTSMSSSSACPSKPPTSDLHSCTLLGLMDRKTKIFDHEEVSSSTKTGLSLCVVSLAHGSTCPSEHSTMDLLRAYVLLGLMDRKMKMFAYLERYSQARQFYRITPILKTHQSSHLLKGLLEPLLRFPELAVDIRKAKGSRIFQLVSKDGAQEDQGDEESPGDKVERVFSKLKALLAFVHENILDEPPPSADWQGKNPVAMLGDALWLPLCDAVIKYCLLPAIPAHSSKLPSYSAAMEATENFEAEVRALGFLTTTSSPMLTYARDVSIHFASLRSQCLLITARSLLETSLHNTTLVPKEPPARLPPLSPLGSKGSEVSCLANGVHKGLFMAFYHSISFLDPTLYREL</sequence>
<dbReference type="Pfam" id="PF20665">
    <property type="entry name" value="Zw10_middle"/>
    <property type="match status" value="1"/>
</dbReference>
<proteinExistence type="predicted"/>
<evidence type="ECO:0000256" key="1">
    <source>
        <dbReference type="SAM" id="Coils"/>
    </source>
</evidence>
<reference evidence="4" key="2">
    <citation type="submission" date="2025-09" db="UniProtKB">
        <authorList>
            <consortium name="Ensembl"/>
        </authorList>
    </citation>
    <scope>IDENTIFICATION</scope>
</reference>
<dbReference type="Proteomes" id="UP000694388">
    <property type="component" value="Unplaced"/>
</dbReference>
<reference evidence="4" key="1">
    <citation type="submission" date="2025-08" db="UniProtKB">
        <authorList>
            <consortium name="Ensembl"/>
        </authorList>
    </citation>
    <scope>IDENTIFICATION</scope>
</reference>
<evidence type="ECO:0000313" key="4">
    <source>
        <dbReference type="Ensembl" id="ENSEBUP00000023013.1"/>
    </source>
</evidence>
<organism evidence="4 5">
    <name type="scientific">Eptatretus burgeri</name>
    <name type="common">Inshore hagfish</name>
    <dbReference type="NCBI Taxonomy" id="7764"/>
    <lineage>
        <taxon>Eukaryota</taxon>
        <taxon>Metazoa</taxon>
        <taxon>Chordata</taxon>
        <taxon>Craniata</taxon>
        <taxon>Vertebrata</taxon>
        <taxon>Cyclostomata</taxon>
        <taxon>Myxini</taxon>
        <taxon>Myxiniformes</taxon>
        <taxon>Myxinidae</taxon>
        <taxon>Eptatretinae</taxon>
        <taxon>Eptatretus</taxon>
    </lineage>
</organism>
<dbReference type="AlphaFoldDB" id="A0A8C4R358"/>
<dbReference type="GO" id="GO:0005737">
    <property type="term" value="C:cytoplasm"/>
    <property type="evidence" value="ECO:0007669"/>
    <property type="project" value="GOC"/>
</dbReference>
<name>A0A8C4R358_EPTBU</name>
<feature type="domain" description="Centromere/kinetochore protein zw10 N-terminal" evidence="2">
    <location>
        <begin position="28"/>
        <end position="119"/>
    </location>
</feature>
<dbReference type="InterPro" id="IPR009361">
    <property type="entry name" value="Zw10_N"/>
</dbReference>
<dbReference type="PANTHER" id="PTHR12205:SF0">
    <property type="entry name" value="CENTROMERE_KINETOCHORE PROTEIN ZW10 HOMOLOG"/>
    <property type="match status" value="1"/>
</dbReference>
<keyword evidence="1" id="KW-0175">Coiled coil</keyword>